<dbReference type="SUPFAM" id="SSF55781">
    <property type="entry name" value="GAF domain-like"/>
    <property type="match status" value="1"/>
</dbReference>
<dbReference type="PIRSF" id="PIRSF036625">
    <property type="entry name" value="GAF_ANTAR"/>
    <property type="match status" value="1"/>
</dbReference>
<evidence type="ECO:0000256" key="2">
    <source>
        <dbReference type="ARBA" id="ARBA00023163"/>
    </source>
</evidence>
<dbReference type="Gene3D" id="1.10.10.10">
    <property type="entry name" value="Winged helix-like DNA-binding domain superfamily/Winged helix DNA-binding domain"/>
    <property type="match status" value="1"/>
</dbReference>
<keyword evidence="1" id="KW-0805">Transcription regulation</keyword>
<dbReference type="GO" id="GO:0003723">
    <property type="term" value="F:RNA binding"/>
    <property type="evidence" value="ECO:0007669"/>
    <property type="project" value="InterPro"/>
</dbReference>
<dbReference type="Gene3D" id="3.30.450.40">
    <property type="match status" value="1"/>
</dbReference>
<dbReference type="SMART" id="SM01012">
    <property type="entry name" value="ANTAR"/>
    <property type="match status" value="1"/>
</dbReference>
<accession>A0A841CR56</accession>
<organism evidence="4 5">
    <name type="scientific">Saccharothrix tamanrassetensis</name>
    <dbReference type="NCBI Taxonomy" id="1051531"/>
    <lineage>
        <taxon>Bacteria</taxon>
        <taxon>Bacillati</taxon>
        <taxon>Actinomycetota</taxon>
        <taxon>Actinomycetes</taxon>
        <taxon>Pseudonocardiales</taxon>
        <taxon>Pseudonocardiaceae</taxon>
        <taxon>Saccharothrix</taxon>
    </lineage>
</organism>
<dbReference type="RefSeq" id="WP_184694714.1">
    <property type="nucleotide sequence ID" value="NZ_JACHJN010000008.1"/>
</dbReference>
<dbReference type="InterPro" id="IPR036388">
    <property type="entry name" value="WH-like_DNA-bd_sf"/>
</dbReference>
<keyword evidence="5" id="KW-1185">Reference proteome</keyword>
<keyword evidence="2" id="KW-0804">Transcription</keyword>
<dbReference type="InterPro" id="IPR005561">
    <property type="entry name" value="ANTAR"/>
</dbReference>
<proteinExistence type="predicted"/>
<evidence type="ECO:0000313" key="4">
    <source>
        <dbReference type="EMBL" id="MBB5958618.1"/>
    </source>
</evidence>
<dbReference type="InterPro" id="IPR029016">
    <property type="entry name" value="GAF-like_dom_sf"/>
</dbReference>
<comment type="caution">
    <text evidence="4">The sequence shown here is derived from an EMBL/GenBank/DDBJ whole genome shotgun (WGS) entry which is preliminary data.</text>
</comment>
<dbReference type="InterPro" id="IPR012074">
    <property type="entry name" value="GAF_ANTAR"/>
</dbReference>
<sequence length="235" mass="24979">MLDGQRRDRLTRMVTECTTAHGRSGLAQALCDVCVRVLPGVDAAALTLRGDARAQEMIGASDRWAARLEEIQYTVGEGPGVEAFDIGGPVLVGDLSADGARWPGFTANTASEDLAAVFAFPLQFGGIRLGTLDLYRRRPGGLSADAIADAAVLADLVTLALLEQDELAGDDDRLRMVVSYQDVNVATGMLAAQLRIGLEDAFARLRAHAFSSGRSVLEVARDVLARSIPLDQLAD</sequence>
<reference evidence="4 5" key="1">
    <citation type="submission" date="2020-08" db="EMBL/GenBank/DDBJ databases">
        <title>Genomic Encyclopedia of Type Strains, Phase III (KMG-III): the genomes of soil and plant-associated and newly described type strains.</title>
        <authorList>
            <person name="Whitman W."/>
        </authorList>
    </citation>
    <scope>NUCLEOTIDE SEQUENCE [LARGE SCALE GENOMIC DNA]</scope>
    <source>
        <strain evidence="4 5">CECT 8640</strain>
    </source>
</reference>
<dbReference type="EMBL" id="JACHJN010000008">
    <property type="protein sequence ID" value="MBB5958618.1"/>
    <property type="molecule type" value="Genomic_DNA"/>
</dbReference>
<protein>
    <recommendedName>
        <fullName evidence="3">ANTAR domain-containing protein</fullName>
    </recommendedName>
</protein>
<feature type="domain" description="ANTAR" evidence="3">
    <location>
        <begin position="170"/>
        <end position="224"/>
    </location>
</feature>
<gene>
    <name evidence="4" type="ORF">FHS29_005226</name>
</gene>
<dbReference type="Proteomes" id="UP000547510">
    <property type="component" value="Unassembled WGS sequence"/>
</dbReference>
<dbReference type="InterPro" id="IPR003018">
    <property type="entry name" value="GAF"/>
</dbReference>
<evidence type="ECO:0000259" key="3">
    <source>
        <dbReference type="SMART" id="SM01012"/>
    </source>
</evidence>
<dbReference type="AlphaFoldDB" id="A0A841CR56"/>
<evidence type="ECO:0000256" key="1">
    <source>
        <dbReference type="ARBA" id="ARBA00023015"/>
    </source>
</evidence>
<evidence type="ECO:0000313" key="5">
    <source>
        <dbReference type="Proteomes" id="UP000547510"/>
    </source>
</evidence>
<dbReference type="Pfam" id="PF03861">
    <property type="entry name" value="ANTAR"/>
    <property type="match status" value="1"/>
</dbReference>
<name>A0A841CR56_9PSEU</name>
<dbReference type="Pfam" id="PF13185">
    <property type="entry name" value="GAF_2"/>
    <property type="match status" value="1"/>
</dbReference>